<comment type="caution">
    <text evidence="2">The sequence shown here is derived from an EMBL/GenBank/DDBJ whole genome shotgun (WGS) entry which is preliminary data.</text>
</comment>
<evidence type="ECO:0000313" key="2">
    <source>
        <dbReference type="EMBL" id="KAJ9489856.1"/>
    </source>
</evidence>
<reference evidence="2" key="2">
    <citation type="journal article" date="2016" name="Fungal Biol.">
        <title>Ochratoxin A production by Penicillium thymicola.</title>
        <authorList>
            <person name="Nguyen H.D.T."/>
            <person name="McMullin D.R."/>
            <person name="Ponomareva E."/>
            <person name="Riley R."/>
            <person name="Pomraning K.R."/>
            <person name="Baker S.E."/>
            <person name="Seifert K.A."/>
        </authorList>
    </citation>
    <scope>NUCLEOTIDE SEQUENCE</scope>
    <source>
        <strain evidence="2">DAOM 180753</strain>
    </source>
</reference>
<evidence type="ECO:0000256" key="1">
    <source>
        <dbReference type="SAM" id="MobiDB-lite"/>
    </source>
</evidence>
<protein>
    <submittedName>
        <fullName evidence="2">Uncharacterized protein</fullName>
    </submittedName>
</protein>
<proteinExistence type="predicted"/>
<accession>A0AAI9TME1</accession>
<evidence type="ECO:0000313" key="3">
    <source>
        <dbReference type="Proteomes" id="UP001227192"/>
    </source>
</evidence>
<feature type="compositionally biased region" description="Pro residues" evidence="1">
    <location>
        <begin position="42"/>
        <end position="56"/>
    </location>
</feature>
<name>A0AAI9TME1_PENTH</name>
<feature type="region of interest" description="Disordered" evidence="1">
    <location>
        <begin position="1"/>
        <end position="142"/>
    </location>
</feature>
<sequence>MPKNNPACADCKAKKKRCIHRNQPVEVTGAEAVPSTMSSSSAPPPPPPPVPTPAATPAPVALPGAATRSRRKAAEAAEAKAKEMSSAPADSSDELSSVPSETEAEAEKEPVVPVVNKPTKRTRRAKATAAESQTGARGLSPDNLHAASTMSVHAIWARQLEGNLQELERKMEAFNEAHRDGLVAPQALNDAHREAQAAGHNVQRTVKGWIQTWAVSGR</sequence>
<feature type="compositionally biased region" description="Low complexity" evidence="1">
    <location>
        <begin position="32"/>
        <end position="41"/>
    </location>
</feature>
<dbReference type="Proteomes" id="UP001227192">
    <property type="component" value="Unassembled WGS sequence"/>
</dbReference>
<organism evidence="2 3">
    <name type="scientific">Penicillium thymicola</name>
    <dbReference type="NCBI Taxonomy" id="293382"/>
    <lineage>
        <taxon>Eukaryota</taxon>
        <taxon>Fungi</taxon>
        <taxon>Dikarya</taxon>
        <taxon>Ascomycota</taxon>
        <taxon>Pezizomycotina</taxon>
        <taxon>Eurotiomycetes</taxon>
        <taxon>Eurotiomycetidae</taxon>
        <taxon>Eurotiales</taxon>
        <taxon>Aspergillaceae</taxon>
        <taxon>Penicillium</taxon>
    </lineage>
</organism>
<dbReference type="AlphaFoldDB" id="A0AAI9TME1"/>
<dbReference type="EMBL" id="LACB01000072">
    <property type="protein sequence ID" value="KAJ9489856.1"/>
    <property type="molecule type" value="Genomic_DNA"/>
</dbReference>
<keyword evidence="3" id="KW-1185">Reference proteome</keyword>
<feature type="compositionally biased region" description="Low complexity" evidence="1">
    <location>
        <begin position="57"/>
        <end position="67"/>
    </location>
</feature>
<gene>
    <name evidence="2" type="ORF">VN97_g3402</name>
</gene>
<reference evidence="2" key="1">
    <citation type="submission" date="2015-06" db="EMBL/GenBank/DDBJ databases">
        <authorList>
            <person name="Nguyen H."/>
        </authorList>
    </citation>
    <scope>NUCLEOTIDE SEQUENCE</scope>
    <source>
        <strain evidence="2">DAOM 180753</strain>
    </source>
</reference>
<feature type="compositionally biased region" description="Basic and acidic residues" evidence="1">
    <location>
        <begin position="72"/>
        <end position="83"/>
    </location>
</feature>